<dbReference type="InterPro" id="IPR052339">
    <property type="entry name" value="Fe-S_Maturation_MIP18"/>
</dbReference>
<dbReference type="PANTHER" id="PTHR42831:SF1">
    <property type="entry name" value="FE-S PROTEIN MATURATION AUXILIARY FACTOR YITW"/>
    <property type="match status" value="1"/>
</dbReference>
<organism evidence="2 4">
    <name type="scientific">Marinobacter salarius</name>
    <dbReference type="NCBI Taxonomy" id="1420917"/>
    <lineage>
        <taxon>Bacteria</taxon>
        <taxon>Pseudomonadati</taxon>
        <taxon>Pseudomonadota</taxon>
        <taxon>Gammaproteobacteria</taxon>
        <taxon>Pseudomonadales</taxon>
        <taxon>Marinobacteraceae</taxon>
        <taxon>Marinobacter</taxon>
    </lineage>
</organism>
<reference evidence="3 5" key="1">
    <citation type="submission" date="2016-10" db="EMBL/GenBank/DDBJ databases">
        <authorList>
            <person name="Varghese N."/>
            <person name="Submissions S."/>
        </authorList>
    </citation>
    <scope>NUCLEOTIDE SEQUENCE [LARGE SCALE GENOMIC DNA]</scope>
    <source>
        <strain evidence="3 5">DSM 26291</strain>
    </source>
</reference>
<feature type="domain" description="MIP18 family-like" evidence="1">
    <location>
        <begin position="81"/>
        <end position="156"/>
    </location>
</feature>
<dbReference type="GeneID" id="77254927"/>
<keyword evidence="5" id="KW-1185">Reference proteome</keyword>
<accession>A0A1W6K6H3</accession>
<protein>
    <submittedName>
        <fullName evidence="3">Probable FeS assembly SUF system protein SufT</fullName>
    </submittedName>
    <submittedName>
        <fullName evidence="2">Putative Fe-S cluster assembly protein SufT</fullName>
    </submittedName>
</protein>
<name>A0A1W6K6H3_9GAMM</name>
<dbReference type="InterPro" id="IPR034904">
    <property type="entry name" value="FSCA_dom_sf"/>
</dbReference>
<dbReference type="STRING" id="1420917.AU15_11725"/>
<reference evidence="2 4" key="2">
    <citation type="submission" date="2017-04" db="EMBL/GenBank/DDBJ databases">
        <title>Genome Sequence of Marinobacter salarius strain SMR5 Isolated from a culture of the Diatom Skeletonema marinoi.</title>
        <authorList>
            <person name="Topel M."/>
            <person name="Pinder M.I.M."/>
            <person name="Johansson O.N."/>
            <person name="Kourtchenko O."/>
            <person name="Godhe A."/>
            <person name="Clarke A.K."/>
        </authorList>
    </citation>
    <scope>NUCLEOTIDE SEQUENCE [LARGE SCALE GENOMIC DNA]</scope>
    <source>
        <strain evidence="2 4">SMR5</strain>
    </source>
</reference>
<evidence type="ECO:0000313" key="3">
    <source>
        <dbReference type="EMBL" id="SFL81507.1"/>
    </source>
</evidence>
<dbReference type="Proteomes" id="UP000193100">
    <property type="component" value="Chromosome"/>
</dbReference>
<dbReference type="PANTHER" id="PTHR42831">
    <property type="entry name" value="FE-S PROTEIN MATURATION AUXILIARY FACTOR YITW"/>
    <property type="match status" value="1"/>
</dbReference>
<dbReference type="Pfam" id="PF01883">
    <property type="entry name" value="FeS_assembly_P"/>
    <property type="match status" value="1"/>
</dbReference>
<dbReference type="Gene3D" id="3.30.300.130">
    <property type="entry name" value="Fe-S cluster assembly (FSCA)"/>
    <property type="match status" value="1"/>
</dbReference>
<gene>
    <name evidence="2" type="ORF">MARSALSMR5_00941</name>
    <name evidence="3" type="ORF">SAMN04487868_11122</name>
</gene>
<dbReference type="EMBL" id="FOTV01000011">
    <property type="protein sequence ID" value="SFL81507.1"/>
    <property type="molecule type" value="Genomic_DNA"/>
</dbReference>
<dbReference type="InterPro" id="IPR017776">
    <property type="entry name" value="FeS_assembly_SufT_put"/>
</dbReference>
<dbReference type="AlphaFoldDB" id="A0A1W6K6H3"/>
<dbReference type="Proteomes" id="UP000199211">
    <property type="component" value="Unassembled WGS sequence"/>
</dbReference>
<evidence type="ECO:0000313" key="5">
    <source>
        <dbReference type="Proteomes" id="UP000199211"/>
    </source>
</evidence>
<evidence type="ECO:0000313" key="4">
    <source>
        <dbReference type="Proteomes" id="UP000193100"/>
    </source>
</evidence>
<dbReference type="EMBL" id="CP020931">
    <property type="protein sequence ID" value="ARM83035.1"/>
    <property type="molecule type" value="Genomic_DNA"/>
</dbReference>
<dbReference type="InterPro" id="IPR002744">
    <property type="entry name" value="MIP18-like"/>
</dbReference>
<proteinExistence type="predicted"/>
<dbReference type="RefSeq" id="WP_007153380.1">
    <property type="nucleotide sequence ID" value="NZ_CP020931.1"/>
</dbReference>
<dbReference type="SUPFAM" id="SSF117916">
    <property type="entry name" value="Fe-S cluster assembly (FSCA) domain-like"/>
    <property type="match status" value="1"/>
</dbReference>
<evidence type="ECO:0000259" key="1">
    <source>
        <dbReference type="Pfam" id="PF01883"/>
    </source>
</evidence>
<accession>A0A1I4KSY3</accession>
<dbReference type="NCBIfam" id="TIGR03406">
    <property type="entry name" value="FeS_long_SufT"/>
    <property type="match status" value="1"/>
</dbReference>
<sequence>MQEREVVLTKREVEARLVPAGTEIMIPSDTFVTITQSLGGSFTVAVNGNLARIEGHNADALGKKPLESSFDTPEDGTVNENQVWEAMRNCYDPEIPVNVVELGLIYECEIQNGTEDGNHVYVKMTLTAAGCGMGPVITEDVKTKLEHVPNVDKVTVELTFDPPWNNDMLTDEAKLELGML</sequence>
<evidence type="ECO:0000313" key="2">
    <source>
        <dbReference type="EMBL" id="ARM83035.1"/>
    </source>
</evidence>